<keyword evidence="5" id="KW-1185">Reference proteome</keyword>
<reference evidence="4 5" key="1">
    <citation type="submission" date="2023-02" db="EMBL/GenBank/DDBJ databases">
        <title>Genome sequence of Lentisphaera profundi SAORIC-696.</title>
        <authorList>
            <person name="Kim e."/>
            <person name="Cho J.-C."/>
            <person name="Choi A."/>
            <person name="Kang I."/>
        </authorList>
    </citation>
    <scope>NUCLEOTIDE SEQUENCE [LARGE SCALE GENOMIC DNA]</scope>
    <source>
        <strain evidence="4 5">SAORIC-696</strain>
    </source>
</reference>
<feature type="domain" description="Gfo/Idh/MocA-like oxidoreductase bacterial type C-terminal" evidence="3">
    <location>
        <begin position="168"/>
        <end position="420"/>
    </location>
</feature>
<dbReference type="Proteomes" id="UP001214250">
    <property type="component" value="Chromosome 2"/>
</dbReference>
<proteinExistence type="predicted"/>
<evidence type="ECO:0000313" key="4">
    <source>
        <dbReference type="EMBL" id="WDE98604.1"/>
    </source>
</evidence>
<dbReference type="InterPro" id="IPR050463">
    <property type="entry name" value="Gfo/Idh/MocA_oxidrdct_glycsds"/>
</dbReference>
<dbReference type="Pfam" id="PF01408">
    <property type="entry name" value="GFO_IDH_MocA"/>
    <property type="match status" value="1"/>
</dbReference>
<organism evidence="4 5">
    <name type="scientific">Lentisphaera profundi</name>
    <dbReference type="NCBI Taxonomy" id="1658616"/>
    <lineage>
        <taxon>Bacteria</taxon>
        <taxon>Pseudomonadati</taxon>
        <taxon>Lentisphaerota</taxon>
        <taxon>Lentisphaeria</taxon>
        <taxon>Lentisphaerales</taxon>
        <taxon>Lentisphaeraceae</taxon>
        <taxon>Lentisphaera</taxon>
    </lineage>
</organism>
<dbReference type="SUPFAM" id="SSF51735">
    <property type="entry name" value="NAD(P)-binding Rossmann-fold domains"/>
    <property type="match status" value="1"/>
</dbReference>
<keyword evidence="1" id="KW-0560">Oxidoreductase</keyword>
<evidence type="ECO:0000259" key="3">
    <source>
        <dbReference type="Pfam" id="PF19051"/>
    </source>
</evidence>
<dbReference type="InterPro" id="IPR043906">
    <property type="entry name" value="Gfo/Idh/MocA_OxRdtase_bact_C"/>
</dbReference>
<dbReference type="PANTHER" id="PTHR43818:SF11">
    <property type="entry name" value="BCDNA.GH03377"/>
    <property type="match status" value="1"/>
</dbReference>
<gene>
    <name evidence="4" type="ORF">PQO03_12225</name>
</gene>
<dbReference type="RefSeq" id="WP_274153475.1">
    <property type="nucleotide sequence ID" value="NZ_CP117812.1"/>
</dbReference>
<dbReference type="EMBL" id="CP117812">
    <property type="protein sequence ID" value="WDE98604.1"/>
    <property type="molecule type" value="Genomic_DNA"/>
</dbReference>
<name>A0ABY7W0T7_9BACT</name>
<evidence type="ECO:0000259" key="2">
    <source>
        <dbReference type="Pfam" id="PF01408"/>
    </source>
</evidence>
<feature type="domain" description="Gfo/Idh/MocA-like oxidoreductase N-terminal" evidence="2">
    <location>
        <begin position="41"/>
        <end position="156"/>
    </location>
</feature>
<dbReference type="InterPro" id="IPR000683">
    <property type="entry name" value="Gfo/Idh/MocA-like_OxRdtase_N"/>
</dbReference>
<dbReference type="Gene3D" id="3.30.360.10">
    <property type="entry name" value="Dihydrodipicolinate Reductase, domain 2"/>
    <property type="match status" value="1"/>
</dbReference>
<dbReference type="PANTHER" id="PTHR43818">
    <property type="entry name" value="BCDNA.GH03377"/>
    <property type="match status" value="1"/>
</dbReference>
<dbReference type="InterPro" id="IPR036291">
    <property type="entry name" value="NAD(P)-bd_dom_sf"/>
</dbReference>
<evidence type="ECO:0000256" key="1">
    <source>
        <dbReference type="ARBA" id="ARBA00023002"/>
    </source>
</evidence>
<dbReference type="Pfam" id="PF19051">
    <property type="entry name" value="GFO_IDH_MocA_C2"/>
    <property type="match status" value="1"/>
</dbReference>
<evidence type="ECO:0000313" key="5">
    <source>
        <dbReference type="Proteomes" id="UP001214250"/>
    </source>
</evidence>
<dbReference type="Gene3D" id="3.40.50.720">
    <property type="entry name" value="NAD(P)-binding Rossmann-like Domain"/>
    <property type="match status" value="1"/>
</dbReference>
<sequence>MKFNRRKLLSAATAASVFQIVPRRLLGGEGYTAPSNELTRGIIGCGGMGNGHMRYRGSRVLALSDVKQGSLNAGINKFKAKKQHVDGYADFRDMLARPDIDIISVVTPPHWHGTMAILAAEAGKDVWCEKPMTRTIGEGQRLVDACRRNGTILRINTWFRMTGNFYGMGAPVKQVKKAVDSGMLGWPLTVTVGSGQGFAWKHNWKGKPLQEAQEIPGHTDYDMWLGPAPLKPFTHDRTSPNFRGYWDYDGGGLGDMAMHYLDPVQHFLGKDKTSPIKVEVMTDDQHPDAVGPWKRVTLTYADGCKIVLDGDGSLKNDPYIQGSKGKIDRGFQSDIPDFHRKLAAIPDPVDLNSDFHVNVKNRQKFPLNEVNGHRSCTLVNLSKIGLRLNRTLHYDPIKEVFIKDDAANRYIHQPMRAPWNLI</sequence>
<accession>A0ABY7W0T7</accession>
<dbReference type="SUPFAM" id="SSF55347">
    <property type="entry name" value="Glyceraldehyde-3-phosphate dehydrogenase-like, C-terminal domain"/>
    <property type="match status" value="1"/>
</dbReference>
<protein>
    <submittedName>
        <fullName evidence="4">Gfo/Idh/MocA family oxidoreductase</fullName>
    </submittedName>
</protein>